<comment type="caution">
    <text evidence="2">The sequence shown here is derived from an EMBL/GenBank/DDBJ whole genome shotgun (WGS) entry which is preliminary data.</text>
</comment>
<gene>
    <name evidence="2" type="ORF">MERR_LOCUS49253</name>
</gene>
<dbReference type="Proteomes" id="UP000467841">
    <property type="component" value="Unassembled WGS sequence"/>
</dbReference>
<dbReference type="OrthoDB" id="594804at2759"/>
<evidence type="ECO:0000313" key="3">
    <source>
        <dbReference type="Proteomes" id="UP000467841"/>
    </source>
</evidence>
<dbReference type="SUPFAM" id="SSF52047">
    <property type="entry name" value="RNI-like"/>
    <property type="match status" value="1"/>
</dbReference>
<reference evidence="2" key="1">
    <citation type="submission" date="2020-01" db="EMBL/GenBank/DDBJ databases">
        <authorList>
            <person name="Mishra B."/>
        </authorList>
    </citation>
    <scope>NUCLEOTIDE SEQUENCE [LARGE SCALE GENOMIC DNA]</scope>
</reference>
<dbReference type="Pfam" id="PF08387">
    <property type="entry name" value="FBD"/>
    <property type="match status" value="1"/>
</dbReference>
<accession>A0A6D2LPI7</accession>
<dbReference type="InterPro" id="IPR006566">
    <property type="entry name" value="FBD"/>
</dbReference>
<keyword evidence="3" id="KW-1185">Reference proteome</keyword>
<dbReference type="InterPro" id="IPR050232">
    <property type="entry name" value="FBL13/AtMIF1-like"/>
</dbReference>
<proteinExistence type="predicted"/>
<dbReference type="EMBL" id="CACVBM020001917">
    <property type="protein sequence ID" value="CAA7062017.1"/>
    <property type="molecule type" value="Genomic_DNA"/>
</dbReference>
<feature type="domain" description="FBD" evidence="1">
    <location>
        <begin position="74"/>
        <end position="146"/>
    </location>
</feature>
<protein>
    <recommendedName>
        <fullName evidence="1">FBD domain-containing protein</fullName>
    </recommendedName>
</protein>
<sequence length="146" mass="16720">MIIASSTLEVVYDYSRCESLLIFCKLSSLKVEFYGYRWEMLPVFLESCPNLKSLVVGSATHREKEGINILSEPRSFLTSLEYVKIERPLKGEAKEMKLVAYLLENSTVLKKLTVRLDDSRKNEESFVLKELFTIPKLSSSCQVVVL</sequence>
<dbReference type="SMART" id="SM00579">
    <property type="entry name" value="FBD"/>
    <property type="match status" value="1"/>
</dbReference>
<evidence type="ECO:0000259" key="1">
    <source>
        <dbReference type="SMART" id="SM00579"/>
    </source>
</evidence>
<dbReference type="PANTHER" id="PTHR31900">
    <property type="entry name" value="F-BOX/RNI SUPERFAMILY PROTEIN-RELATED"/>
    <property type="match status" value="1"/>
</dbReference>
<name>A0A6D2LPI7_9BRAS</name>
<dbReference type="PANTHER" id="PTHR31900:SF33">
    <property type="entry name" value="PROTEIN WITH RNI-LIKE_FBD-LIKE DOMAIN"/>
    <property type="match status" value="1"/>
</dbReference>
<organism evidence="2 3">
    <name type="scientific">Microthlaspi erraticum</name>
    <dbReference type="NCBI Taxonomy" id="1685480"/>
    <lineage>
        <taxon>Eukaryota</taxon>
        <taxon>Viridiplantae</taxon>
        <taxon>Streptophyta</taxon>
        <taxon>Embryophyta</taxon>
        <taxon>Tracheophyta</taxon>
        <taxon>Spermatophyta</taxon>
        <taxon>Magnoliopsida</taxon>
        <taxon>eudicotyledons</taxon>
        <taxon>Gunneridae</taxon>
        <taxon>Pentapetalae</taxon>
        <taxon>rosids</taxon>
        <taxon>malvids</taxon>
        <taxon>Brassicales</taxon>
        <taxon>Brassicaceae</taxon>
        <taxon>Coluteocarpeae</taxon>
        <taxon>Microthlaspi</taxon>
    </lineage>
</organism>
<dbReference type="AlphaFoldDB" id="A0A6D2LPI7"/>
<evidence type="ECO:0000313" key="2">
    <source>
        <dbReference type="EMBL" id="CAA7062017.1"/>
    </source>
</evidence>